<feature type="region of interest" description="Disordered" evidence="2">
    <location>
        <begin position="409"/>
        <end position="430"/>
    </location>
</feature>
<feature type="compositionally biased region" description="Polar residues" evidence="2">
    <location>
        <begin position="806"/>
        <end position="823"/>
    </location>
</feature>
<evidence type="ECO:0000313" key="3">
    <source>
        <dbReference type="EMBL" id="OHT07349.1"/>
    </source>
</evidence>
<accession>A0A1J4KD32</accession>
<dbReference type="RefSeq" id="XP_068360485.1">
    <property type="nucleotide sequence ID" value="XM_068503803.1"/>
</dbReference>
<dbReference type="Proteomes" id="UP000179807">
    <property type="component" value="Unassembled WGS sequence"/>
</dbReference>
<keyword evidence="1" id="KW-0175">Coiled coil</keyword>
<dbReference type="AlphaFoldDB" id="A0A1J4KD32"/>
<name>A0A1J4KD32_9EUKA</name>
<proteinExistence type="predicted"/>
<feature type="compositionally biased region" description="Basic and acidic residues" evidence="2">
    <location>
        <begin position="828"/>
        <end position="841"/>
    </location>
</feature>
<evidence type="ECO:0000256" key="1">
    <source>
        <dbReference type="SAM" id="Coils"/>
    </source>
</evidence>
<evidence type="ECO:0000256" key="2">
    <source>
        <dbReference type="SAM" id="MobiDB-lite"/>
    </source>
</evidence>
<reference evidence="3" key="1">
    <citation type="submission" date="2016-10" db="EMBL/GenBank/DDBJ databases">
        <authorList>
            <person name="Benchimol M."/>
            <person name="Almeida L.G."/>
            <person name="Vasconcelos A.T."/>
            <person name="Perreira-Neves A."/>
            <person name="Rosa I.A."/>
            <person name="Tasca T."/>
            <person name="Bogo M.R."/>
            <person name="de Souza W."/>
        </authorList>
    </citation>
    <scope>NUCLEOTIDE SEQUENCE [LARGE SCALE GENOMIC DNA]</scope>
    <source>
        <strain evidence="3">K</strain>
    </source>
</reference>
<feature type="region of interest" description="Disordered" evidence="2">
    <location>
        <begin position="765"/>
        <end position="841"/>
    </location>
</feature>
<sequence>MANRYGEEEPQEFHFGEWSTSSDSNSQYDSDTICPISLNDLAKFDDKASSSPTEETDFVVPSLTKAIENRNSKEVFSVEDSHHKISHDDPKLPFDFTQKTTVLGLESTITFDTQSESESESLKSNPPTKKKIEDNNASKQEDCKILSFTALVKDDEAFLKLQNGFSSSSSDSDFLVVTNEEVLAPDSDSSTEAAFEEFRSSQNSQMKSQISFNKINKSNLSNSNNSNVSTITNVSNDFLEEKSESMSSISRPKSCPPSSSKLETSNSQKCSKELTFLSDEDSESADVEIENSNSENYENENDNSIVSDSNIYKSDSLISNSSYLSDSIHNNRSKNSQNFNQCTNKSINRRINQSMNKNLTKSSNESVNETINQSINSSFNERMNVSVNKSVDKSISYEVNQSIKEFMSKQTKNSMNSSINKSKNINNNKSITKSTNILEYSQNYDSDDSDARNKSMLSDSLDNSLNNGSNKQNIKIMLSTSSDSDSEPMKVVVQQPNKKAINASFGMRSSEIEAMESNTNHIIAPLSGFLKKNNKSSKQSNLHLINQSRQKNQSKPKINNLNKNFVENDVEEYENDILPDFESSSSSVKFQKEVFDCKPSIEQSKMLENSLKEENDSLNEEVLNENKVTRPASTPPEIPLPSKVKSPLKQPTKSVIHYASEPQYPTIPSILPSNIPSYPIIPNINEIPAEILAAAIPKMTILPKDDEKGTSDVGFESDDVQSEDVPDISFASAIDEKPIQEEKDAFLQSIYKGYEFIPETSCVKPQKTEYGKPHLNSSESESNSYSSSDKDDDEDKWFDDDIDNPSPISTPMKSAKTKSQIKNPKQKINKDNKNVVKKENDEITMKEDVELPQMNEEFIDTDALFEIKRQEKVNKTFYEIICEPMNPTSHCISLVITINSLLNIPPQSGVTNLDLYVTFSDETCSPITINLKKAGFRSGKYEAKDAQYLFHFPITSLLVLSFELLGDGKRLCGSNISLIDQKLISSGKHYLKLLQRPTLHCETKKGDKDPIIELSISKLTDKDEGQVQILPDYSIVPVFFVDSVVAYKQLINHALTQKSSNYEKLTFFTVTLCDMENMKRFAKVFNDSMHKLPKEKRNDKTKLKVFLDILQKEPLIGHQRDPPFSTNDLSILNVTELPFLNPLSQL</sequence>
<organism evidence="3 4">
    <name type="scientific">Tritrichomonas foetus</name>
    <dbReference type="NCBI Taxonomy" id="1144522"/>
    <lineage>
        <taxon>Eukaryota</taxon>
        <taxon>Metamonada</taxon>
        <taxon>Parabasalia</taxon>
        <taxon>Tritrichomonadida</taxon>
        <taxon>Tritrichomonadidae</taxon>
        <taxon>Tritrichomonas</taxon>
    </lineage>
</organism>
<feature type="compositionally biased region" description="Polar residues" evidence="2">
    <location>
        <begin position="110"/>
        <end position="127"/>
    </location>
</feature>
<feature type="compositionally biased region" description="Acidic residues" evidence="2">
    <location>
        <begin position="278"/>
        <end position="289"/>
    </location>
</feature>
<feature type="compositionally biased region" description="Low complexity" evidence="2">
    <location>
        <begin position="411"/>
        <end position="430"/>
    </location>
</feature>
<dbReference type="VEuPathDB" id="TrichDB:TRFO_24537"/>
<gene>
    <name evidence="3" type="ORF">TRFO_24537</name>
</gene>
<feature type="compositionally biased region" description="Acidic residues" evidence="2">
    <location>
        <begin position="790"/>
        <end position="803"/>
    </location>
</feature>
<feature type="compositionally biased region" description="Low complexity" evidence="2">
    <location>
        <begin position="454"/>
        <end position="471"/>
    </location>
</feature>
<feature type="coiled-coil region" evidence="1">
    <location>
        <begin position="601"/>
        <end position="628"/>
    </location>
</feature>
<feature type="region of interest" description="Disordered" evidence="2">
    <location>
        <begin position="628"/>
        <end position="647"/>
    </location>
</feature>
<feature type="region of interest" description="Disordered" evidence="2">
    <location>
        <begin position="242"/>
        <end position="307"/>
    </location>
</feature>
<evidence type="ECO:0000313" key="4">
    <source>
        <dbReference type="Proteomes" id="UP000179807"/>
    </source>
</evidence>
<comment type="caution">
    <text evidence="3">The sequence shown here is derived from an EMBL/GenBank/DDBJ whole genome shotgun (WGS) entry which is preliminary data.</text>
</comment>
<feature type="region of interest" description="Disordered" evidence="2">
    <location>
        <begin position="110"/>
        <end position="137"/>
    </location>
</feature>
<feature type="region of interest" description="Disordered" evidence="2">
    <location>
        <begin position="1"/>
        <end position="31"/>
    </location>
</feature>
<dbReference type="GeneID" id="94838507"/>
<feature type="compositionally biased region" description="Low complexity" evidence="2">
    <location>
        <begin position="19"/>
        <end position="31"/>
    </location>
</feature>
<feature type="compositionally biased region" description="Basic and acidic residues" evidence="2">
    <location>
        <begin position="1"/>
        <end position="15"/>
    </location>
</feature>
<dbReference type="EMBL" id="MLAK01000700">
    <property type="protein sequence ID" value="OHT07349.1"/>
    <property type="molecule type" value="Genomic_DNA"/>
</dbReference>
<protein>
    <submittedName>
        <fullName evidence="3">Uncharacterized protein</fullName>
    </submittedName>
</protein>
<feature type="compositionally biased region" description="Low complexity" evidence="2">
    <location>
        <begin position="776"/>
        <end position="787"/>
    </location>
</feature>
<feature type="region of interest" description="Disordered" evidence="2">
    <location>
        <begin position="443"/>
        <end position="472"/>
    </location>
</feature>
<feature type="compositionally biased region" description="Low complexity" evidence="2">
    <location>
        <begin position="247"/>
        <end position="260"/>
    </location>
</feature>
<keyword evidence="4" id="KW-1185">Reference proteome</keyword>